<keyword evidence="1" id="KW-1133">Transmembrane helix</keyword>
<name>A0A0N4SXX9_BRUPA</name>
<reference evidence="4" key="1">
    <citation type="submission" date="2017-02" db="UniProtKB">
        <authorList>
            <consortium name="WormBaseParasite"/>
        </authorList>
    </citation>
    <scope>IDENTIFICATION</scope>
</reference>
<keyword evidence="3" id="KW-1185">Reference proteome</keyword>
<evidence type="ECO:0000256" key="1">
    <source>
        <dbReference type="SAM" id="Phobius"/>
    </source>
</evidence>
<dbReference type="Proteomes" id="UP000278627">
    <property type="component" value="Unassembled WGS sequence"/>
</dbReference>
<sequence length="76" mass="8308">MLTVESKNKVGIEKWRLTEHKIAEEAIERLLLNTASSSLLNDSASDKSLNLVGLVLLEISHLFPVLVPGVSVVLLD</sequence>
<keyword evidence="1" id="KW-0812">Transmembrane</keyword>
<proteinExistence type="predicted"/>
<evidence type="ECO:0000313" key="3">
    <source>
        <dbReference type="Proteomes" id="UP000278627"/>
    </source>
</evidence>
<protein>
    <submittedName>
        <fullName evidence="4">Ovule protein</fullName>
    </submittedName>
</protein>
<evidence type="ECO:0000313" key="4">
    <source>
        <dbReference type="WBParaSite" id="BPAG_0000055901-mRNA-1"/>
    </source>
</evidence>
<dbReference type="AlphaFoldDB" id="A0A0N4SXX9"/>
<gene>
    <name evidence="2" type="ORF">BPAG_LOCUS560</name>
</gene>
<dbReference type="EMBL" id="UZAD01000027">
    <property type="protein sequence ID" value="VDN81746.1"/>
    <property type="molecule type" value="Genomic_DNA"/>
</dbReference>
<reference evidence="2 3" key="2">
    <citation type="submission" date="2018-11" db="EMBL/GenBank/DDBJ databases">
        <authorList>
            <consortium name="Pathogen Informatics"/>
        </authorList>
    </citation>
    <scope>NUCLEOTIDE SEQUENCE [LARGE SCALE GENOMIC DNA]</scope>
</reference>
<feature type="transmembrane region" description="Helical" evidence="1">
    <location>
        <begin position="51"/>
        <end position="75"/>
    </location>
</feature>
<keyword evidence="1" id="KW-0472">Membrane</keyword>
<accession>A0A0N4SXX9</accession>
<evidence type="ECO:0000313" key="2">
    <source>
        <dbReference type="EMBL" id="VDN81746.1"/>
    </source>
</evidence>
<dbReference type="WBParaSite" id="BPAG_0000055901-mRNA-1">
    <property type="protein sequence ID" value="BPAG_0000055901-mRNA-1"/>
    <property type="gene ID" value="BPAG_0000055901"/>
</dbReference>
<organism evidence="4">
    <name type="scientific">Brugia pahangi</name>
    <name type="common">Filarial nematode worm</name>
    <dbReference type="NCBI Taxonomy" id="6280"/>
    <lineage>
        <taxon>Eukaryota</taxon>
        <taxon>Metazoa</taxon>
        <taxon>Ecdysozoa</taxon>
        <taxon>Nematoda</taxon>
        <taxon>Chromadorea</taxon>
        <taxon>Rhabditida</taxon>
        <taxon>Spirurina</taxon>
        <taxon>Spiruromorpha</taxon>
        <taxon>Filarioidea</taxon>
        <taxon>Onchocercidae</taxon>
        <taxon>Brugia</taxon>
    </lineage>
</organism>